<dbReference type="Pfam" id="PF03473">
    <property type="entry name" value="MOSC"/>
    <property type="match status" value="1"/>
</dbReference>
<dbReference type="Gene3D" id="2.40.33.20">
    <property type="entry name" value="PK beta-barrel domain-like"/>
    <property type="match status" value="1"/>
</dbReference>
<sequence length="184" mass="19301">MSDSPSGHVVAVARDDAHRFSKPTRDSIVLIANHGVEGDVHAGSTVTHLSRVRRDPAAPNLRQVHLLHSELFADMARRGHGIAPGALGENVTTAGVDLLALPLGTRLAIGDDAVVELTGLRNPCRQIDGLSKGLMKELVHVDDRGETVRLAGVMSVVVAGGEVRPGDGIRVILPVGAPQPLRAV</sequence>
<evidence type="ECO:0000259" key="1">
    <source>
        <dbReference type="PROSITE" id="PS51340"/>
    </source>
</evidence>
<feature type="domain" description="MOSC" evidence="1">
    <location>
        <begin position="23"/>
        <end position="172"/>
    </location>
</feature>
<reference evidence="3" key="1">
    <citation type="journal article" date="2019" name="Int. J. Syst. Evol. Microbiol.">
        <title>The Global Catalogue of Microorganisms (GCM) 10K type strain sequencing project: providing services to taxonomists for standard genome sequencing and annotation.</title>
        <authorList>
            <consortium name="The Broad Institute Genomics Platform"/>
            <consortium name="The Broad Institute Genome Sequencing Center for Infectious Disease"/>
            <person name="Wu L."/>
            <person name="Ma J."/>
        </authorList>
    </citation>
    <scope>NUCLEOTIDE SEQUENCE [LARGE SCALE GENOMIC DNA]</scope>
    <source>
        <strain evidence="3">CCUG 54523</strain>
    </source>
</reference>
<comment type="caution">
    <text evidence="2">The sequence shown here is derived from an EMBL/GenBank/DDBJ whole genome shotgun (WGS) entry which is preliminary data.</text>
</comment>
<dbReference type="InterPro" id="IPR052716">
    <property type="entry name" value="MOSC_domain"/>
</dbReference>
<evidence type="ECO:0000313" key="3">
    <source>
        <dbReference type="Proteomes" id="UP001597055"/>
    </source>
</evidence>
<name>A0ABW3AJG0_9MICO</name>
<dbReference type="InterPro" id="IPR011037">
    <property type="entry name" value="Pyrv_Knase-like_insert_dom_sf"/>
</dbReference>
<gene>
    <name evidence="2" type="ORF">ACFQ0P_11935</name>
</gene>
<dbReference type="PANTHER" id="PTHR36930">
    <property type="entry name" value="METAL-SULFUR CLUSTER BIOSYNTHESIS PROTEINS YUAD-RELATED"/>
    <property type="match status" value="1"/>
</dbReference>
<organism evidence="2 3">
    <name type="scientific">Microbacterium insulae</name>
    <dbReference type="NCBI Taxonomy" id="483014"/>
    <lineage>
        <taxon>Bacteria</taxon>
        <taxon>Bacillati</taxon>
        <taxon>Actinomycetota</taxon>
        <taxon>Actinomycetes</taxon>
        <taxon>Micrococcales</taxon>
        <taxon>Microbacteriaceae</taxon>
        <taxon>Microbacterium</taxon>
    </lineage>
</organism>
<protein>
    <submittedName>
        <fullName evidence="2">MOSC domain-containing protein</fullName>
    </submittedName>
</protein>
<dbReference type="Proteomes" id="UP001597055">
    <property type="component" value="Unassembled WGS sequence"/>
</dbReference>
<dbReference type="RefSeq" id="WP_204978910.1">
    <property type="nucleotide sequence ID" value="NZ_JBHTII010000001.1"/>
</dbReference>
<proteinExistence type="predicted"/>
<dbReference type="SUPFAM" id="SSF50800">
    <property type="entry name" value="PK beta-barrel domain-like"/>
    <property type="match status" value="1"/>
</dbReference>
<dbReference type="EMBL" id="JBHTII010000001">
    <property type="protein sequence ID" value="MFD0791111.1"/>
    <property type="molecule type" value="Genomic_DNA"/>
</dbReference>
<dbReference type="PROSITE" id="PS51340">
    <property type="entry name" value="MOSC"/>
    <property type="match status" value="1"/>
</dbReference>
<dbReference type="PANTHER" id="PTHR36930:SF1">
    <property type="entry name" value="MOSC DOMAIN-CONTAINING PROTEIN"/>
    <property type="match status" value="1"/>
</dbReference>
<evidence type="ECO:0000313" key="2">
    <source>
        <dbReference type="EMBL" id="MFD0791111.1"/>
    </source>
</evidence>
<accession>A0ABW3AJG0</accession>
<keyword evidence="3" id="KW-1185">Reference proteome</keyword>
<dbReference type="InterPro" id="IPR005302">
    <property type="entry name" value="MoCF_Sase_C"/>
</dbReference>